<reference evidence="2 3" key="1">
    <citation type="submission" date="2020-07" db="EMBL/GenBank/DDBJ databases">
        <title>Sequencing the genomes of 1000 actinobacteria strains.</title>
        <authorList>
            <person name="Klenk H.-P."/>
        </authorList>
    </citation>
    <scope>NUCLEOTIDE SEQUENCE [LARGE SCALE GENOMIC DNA]</scope>
    <source>
        <strain evidence="2 3">DSM 45975</strain>
    </source>
</reference>
<evidence type="ECO:0000256" key="1">
    <source>
        <dbReference type="SAM" id="Phobius"/>
    </source>
</evidence>
<dbReference type="Proteomes" id="UP000569329">
    <property type="component" value="Unassembled WGS sequence"/>
</dbReference>
<feature type="transmembrane region" description="Helical" evidence="1">
    <location>
        <begin position="71"/>
        <end position="91"/>
    </location>
</feature>
<evidence type="ECO:0000313" key="3">
    <source>
        <dbReference type="Proteomes" id="UP000569329"/>
    </source>
</evidence>
<evidence type="ECO:0008006" key="4">
    <source>
        <dbReference type="Google" id="ProtNLM"/>
    </source>
</evidence>
<dbReference type="InterPro" id="IPR021385">
    <property type="entry name" value="DUF3017"/>
</dbReference>
<keyword evidence="1" id="KW-0812">Transmembrane</keyword>
<dbReference type="Pfam" id="PF11222">
    <property type="entry name" value="DUF3017"/>
    <property type="match status" value="1"/>
</dbReference>
<keyword evidence="3" id="KW-1185">Reference proteome</keyword>
<name>A0A839DTL3_9PSEU</name>
<protein>
    <recommendedName>
        <fullName evidence="4">DUF3017 domain-containing protein</fullName>
    </recommendedName>
</protein>
<gene>
    <name evidence="2" type="ORF">FHX42_000066</name>
</gene>
<sequence length="98" mass="10222">MTDRFGGGSRLSVYLAFGLVGLVVLIGFLRVATQHWRDGSTLLGCALLLAAGLRATLSTKQAGLLAIRSRVVDIVLYGVLGLLIVAVALTIKGGPLDM</sequence>
<keyword evidence="1" id="KW-0472">Membrane</keyword>
<dbReference type="RefSeq" id="WP_182542092.1">
    <property type="nucleotide sequence ID" value="NZ_JACGWZ010000001.1"/>
</dbReference>
<organism evidence="2 3">
    <name type="scientific">Halosaccharopolyspora lacisalsi</name>
    <dbReference type="NCBI Taxonomy" id="1000566"/>
    <lineage>
        <taxon>Bacteria</taxon>
        <taxon>Bacillati</taxon>
        <taxon>Actinomycetota</taxon>
        <taxon>Actinomycetes</taxon>
        <taxon>Pseudonocardiales</taxon>
        <taxon>Pseudonocardiaceae</taxon>
        <taxon>Halosaccharopolyspora</taxon>
    </lineage>
</organism>
<dbReference type="AlphaFoldDB" id="A0A839DTL3"/>
<dbReference type="EMBL" id="JACGWZ010000001">
    <property type="protein sequence ID" value="MBA8822737.1"/>
    <property type="molecule type" value="Genomic_DNA"/>
</dbReference>
<accession>A0A839DTL3</accession>
<feature type="transmembrane region" description="Helical" evidence="1">
    <location>
        <begin position="39"/>
        <end position="59"/>
    </location>
</feature>
<evidence type="ECO:0000313" key="2">
    <source>
        <dbReference type="EMBL" id="MBA8822737.1"/>
    </source>
</evidence>
<comment type="caution">
    <text evidence="2">The sequence shown here is derived from an EMBL/GenBank/DDBJ whole genome shotgun (WGS) entry which is preliminary data.</text>
</comment>
<keyword evidence="1" id="KW-1133">Transmembrane helix</keyword>
<proteinExistence type="predicted"/>
<feature type="transmembrane region" description="Helical" evidence="1">
    <location>
        <begin position="12"/>
        <end position="33"/>
    </location>
</feature>